<feature type="region of interest" description="Disordered" evidence="4">
    <location>
        <begin position="1"/>
        <end position="30"/>
    </location>
</feature>
<dbReference type="SMART" id="SM00283">
    <property type="entry name" value="MA"/>
    <property type="match status" value="1"/>
</dbReference>
<organism evidence="6 7">
    <name type="scientific">Tistlia consotensis USBA 355</name>
    <dbReference type="NCBI Taxonomy" id="560819"/>
    <lineage>
        <taxon>Bacteria</taxon>
        <taxon>Pseudomonadati</taxon>
        <taxon>Pseudomonadota</taxon>
        <taxon>Alphaproteobacteria</taxon>
        <taxon>Rhodospirillales</taxon>
        <taxon>Rhodovibrionaceae</taxon>
        <taxon>Tistlia</taxon>
    </lineage>
</organism>
<dbReference type="SUPFAM" id="SSF53822">
    <property type="entry name" value="Periplasmic binding protein-like I"/>
    <property type="match status" value="1"/>
</dbReference>
<evidence type="ECO:0000256" key="2">
    <source>
        <dbReference type="ARBA" id="ARBA00022729"/>
    </source>
</evidence>
<dbReference type="PANTHER" id="PTHR47235:SF1">
    <property type="entry name" value="BLR6548 PROTEIN"/>
    <property type="match status" value="1"/>
</dbReference>
<feature type="domain" description="Methyl-accepting transducer" evidence="5">
    <location>
        <begin position="110"/>
        <end position="321"/>
    </location>
</feature>
<evidence type="ECO:0000256" key="4">
    <source>
        <dbReference type="SAM" id="MobiDB-lite"/>
    </source>
</evidence>
<keyword evidence="3" id="KW-0807">Transducer</keyword>
<evidence type="ECO:0000259" key="5">
    <source>
        <dbReference type="PROSITE" id="PS50111"/>
    </source>
</evidence>
<evidence type="ECO:0000256" key="1">
    <source>
        <dbReference type="ARBA" id="ARBA00010062"/>
    </source>
</evidence>
<reference evidence="6 7" key="1">
    <citation type="submission" date="2017-04" db="EMBL/GenBank/DDBJ databases">
        <authorList>
            <person name="Afonso C.L."/>
            <person name="Miller P.J."/>
            <person name="Scott M.A."/>
            <person name="Spackman E."/>
            <person name="Goraichik I."/>
            <person name="Dimitrov K.M."/>
            <person name="Suarez D.L."/>
            <person name="Swayne D.E."/>
        </authorList>
    </citation>
    <scope>NUCLEOTIDE SEQUENCE [LARGE SCALE GENOMIC DNA]</scope>
    <source>
        <strain evidence="6 7">USBA 355</strain>
    </source>
</reference>
<evidence type="ECO:0000313" key="7">
    <source>
        <dbReference type="Proteomes" id="UP000192917"/>
    </source>
</evidence>
<dbReference type="InterPro" id="IPR004089">
    <property type="entry name" value="MCPsignal_dom"/>
</dbReference>
<dbReference type="Gene3D" id="1.10.287.950">
    <property type="entry name" value="Methyl-accepting chemotaxis protein"/>
    <property type="match status" value="1"/>
</dbReference>
<sequence>MSAIAELLQRKTPRRRRTAAEGPAAAAPPDGLLELTEAIRRIVDGQLDAPLPPLPTKSPLHGHLEQVERLRGRLASLTRTLEEQTLEEGASERQRREAMRDLAGSFEAVVAGAIESVDEHVSTALEASADAVARVAQVASATTQSSAGVAEIDRMTQQTADLTTRMAEQARVAHSTTTELGTAAEDVLGVADIIQAIAAQTNLLALNATIEAARAGEAGRGFAVVASEVKTLAQQTAEATERVKSLIAAVQSAAGRVTEATGAIAGAVGELSENARVVASAVVEQSAANREIAAGSEEASARMRSFEARMADIRGGVEQVHRGAGDFLSQIRAEAGVSADAVTFGQSAPLTGDAAGLGTAMRDGIALAFAEINAAGGSGGRQLRLETLDDAYDPERTLANVRKMVRSGTVFGLLGSVGTPTAKLAELVARGGGIPFVGPVTGAGFLRDPGLRHVLNIRASYQQEIDALVGWMTGRVKARRPALLLQGDAYGQTVLSALTRALQPHGIALAASAAFDRRTADVGPAFEEIRRAEPDLVFIAGTARTTADFVRLAREGGLDCPLATISFVGSNDFARQVGPAGAGVVISQVVPLPTDRRQPLVARYLDATDRLGLCRQADFQSLEGYVTGLAVGELLAAAGEPLTRPGFLQTAAGARRELDIAGFRLAFGPDCNQGSDRVFLTELLPDGSYRPVEG</sequence>
<dbReference type="InterPro" id="IPR028081">
    <property type="entry name" value="Leu-bd"/>
</dbReference>
<dbReference type="GO" id="GO:0007165">
    <property type="term" value="P:signal transduction"/>
    <property type="evidence" value="ECO:0007669"/>
    <property type="project" value="UniProtKB-KW"/>
</dbReference>
<dbReference type="PANTHER" id="PTHR47235">
    <property type="entry name" value="BLR6548 PROTEIN"/>
    <property type="match status" value="1"/>
</dbReference>
<dbReference type="SUPFAM" id="SSF58104">
    <property type="entry name" value="Methyl-accepting chemotaxis protein (MCP) signaling domain"/>
    <property type="match status" value="1"/>
</dbReference>
<evidence type="ECO:0000313" key="6">
    <source>
        <dbReference type="EMBL" id="SMF08783.1"/>
    </source>
</evidence>
<dbReference type="Proteomes" id="UP000192917">
    <property type="component" value="Unassembled WGS sequence"/>
</dbReference>
<dbReference type="Gene3D" id="3.40.50.2300">
    <property type="match status" value="2"/>
</dbReference>
<dbReference type="Pfam" id="PF00015">
    <property type="entry name" value="MCPsignal"/>
    <property type="match status" value="1"/>
</dbReference>
<dbReference type="Pfam" id="PF13458">
    <property type="entry name" value="Peripla_BP_6"/>
    <property type="match status" value="1"/>
</dbReference>
<comment type="similarity">
    <text evidence="1">Belongs to the leucine-binding protein family.</text>
</comment>
<dbReference type="CDD" id="cd19978">
    <property type="entry name" value="PBP1_ABC_ligand_binding-like"/>
    <property type="match status" value="1"/>
</dbReference>
<keyword evidence="7" id="KW-1185">Reference proteome</keyword>
<feature type="compositionally biased region" description="Low complexity" evidence="4">
    <location>
        <begin position="20"/>
        <end position="29"/>
    </location>
</feature>
<dbReference type="GO" id="GO:0016020">
    <property type="term" value="C:membrane"/>
    <property type="evidence" value="ECO:0007669"/>
    <property type="project" value="InterPro"/>
</dbReference>
<protein>
    <submittedName>
        <fullName evidence="6">ABC-type branched-chain amino acid transport system, substrate-binding protein</fullName>
    </submittedName>
</protein>
<evidence type="ECO:0000256" key="3">
    <source>
        <dbReference type="PROSITE-ProRule" id="PRU00284"/>
    </source>
</evidence>
<keyword evidence="2" id="KW-0732">Signal</keyword>
<gene>
    <name evidence="6" type="ORF">SAMN05428998_104163</name>
</gene>
<dbReference type="RefSeq" id="WP_085121865.1">
    <property type="nucleotide sequence ID" value="NZ_FWZX01000004.1"/>
</dbReference>
<dbReference type="PROSITE" id="PS50111">
    <property type="entry name" value="CHEMOTAXIS_TRANSDUC_2"/>
    <property type="match status" value="1"/>
</dbReference>
<dbReference type="InterPro" id="IPR028082">
    <property type="entry name" value="Peripla_BP_I"/>
</dbReference>
<proteinExistence type="inferred from homology"/>
<accession>A0A1Y6BH41</accession>
<dbReference type="EMBL" id="FWZX01000004">
    <property type="protein sequence ID" value="SMF08783.1"/>
    <property type="molecule type" value="Genomic_DNA"/>
</dbReference>
<dbReference type="STRING" id="560819.SAMN05428998_104163"/>
<dbReference type="AlphaFoldDB" id="A0A1Y6BH41"/>
<name>A0A1Y6BH41_9PROT</name>